<gene>
    <name evidence="1" type="ORF">PGTG_01144</name>
</gene>
<dbReference type="EMBL" id="DS178264">
    <property type="protein sequence ID" value="EFP75813.1"/>
    <property type="molecule type" value="Genomic_DNA"/>
</dbReference>
<organism evidence="1 2">
    <name type="scientific">Puccinia graminis f. sp. tritici (strain CRL 75-36-700-3 / race SCCL)</name>
    <name type="common">Black stem rust fungus</name>
    <dbReference type="NCBI Taxonomy" id="418459"/>
    <lineage>
        <taxon>Eukaryota</taxon>
        <taxon>Fungi</taxon>
        <taxon>Dikarya</taxon>
        <taxon>Basidiomycota</taxon>
        <taxon>Pucciniomycotina</taxon>
        <taxon>Pucciniomycetes</taxon>
        <taxon>Pucciniales</taxon>
        <taxon>Pucciniaceae</taxon>
        <taxon>Puccinia</taxon>
    </lineage>
</organism>
<reference evidence="2" key="2">
    <citation type="journal article" date="2011" name="Proc. Natl. Acad. Sci. U.S.A.">
        <title>Obligate biotrophy features unraveled by the genomic analysis of rust fungi.</title>
        <authorList>
            <person name="Duplessis S."/>
            <person name="Cuomo C.A."/>
            <person name="Lin Y.-C."/>
            <person name="Aerts A."/>
            <person name="Tisserant E."/>
            <person name="Veneault-Fourrey C."/>
            <person name="Joly D.L."/>
            <person name="Hacquard S."/>
            <person name="Amselem J."/>
            <person name="Cantarel B.L."/>
            <person name="Chiu R."/>
            <person name="Coutinho P.M."/>
            <person name="Feau N."/>
            <person name="Field M."/>
            <person name="Frey P."/>
            <person name="Gelhaye E."/>
            <person name="Goldberg J."/>
            <person name="Grabherr M.G."/>
            <person name="Kodira C.D."/>
            <person name="Kohler A."/>
            <person name="Kuees U."/>
            <person name="Lindquist E.A."/>
            <person name="Lucas S.M."/>
            <person name="Mago R."/>
            <person name="Mauceli E."/>
            <person name="Morin E."/>
            <person name="Murat C."/>
            <person name="Pangilinan J.L."/>
            <person name="Park R."/>
            <person name="Pearson M."/>
            <person name="Quesneville H."/>
            <person name="Rouhier N."/>
            <person name="Sakthikumar S."/>
            <person name="Salamov A.A."/>
            <person name="Schmutz J."/>
            <person name="Selles B."/>
            <person name="Shapiro H."/>
            <person name="Tanguay P."/>
            <person name="Tuskan G.A."/>
            <person name="Henrissat B."/>
            <person name="Van de Peer Y."/>
            <person name="Rouze P."/>
            <person name="Ellis J.G."/>
            <person name="Dodds P.N."/>
            <person name="Schein J.E."/>
            <person name="Zhong S."/>
            <person name="Hamelin R.C."/>
            <person name="Grigoriev I.V."/>
            <person name="Szabo L.J."/>
            <person name="Martin F."/>
        </authorList>
    </citation>
    <scope>NUCLEOTIDE SEQUENCE [LARGE SCALE GENOMIC DNA]</scope>
    <source>
        <strain evidence="2">CRL 75-36-700-3 / race SCCL</strain>
    </source>
</reference>
<dbReference type="AlphaFoldDB" id="E3JUT8"/>
<evidence type="ECO:0000313" key="1">
    <source>
        <dbReference type="EMBL" id="EFP75813.1"/>
    </source>
</evidence>
<protein>
    <submittedName>
        <fullName evidence="1">Uncharacterized protein</fullName>
    </submittedName>
</protein>
<keyword evidence="2" id="KW-1185">Reference proteome</keyword>
<evidence type="ECO:0000313" key="2">
    <source>
        <dbReference type="Proteomes" id="UP000008783"/>
    </source>
</evidence>
<dbReference type="InParanoid" id="E3JUT8"/>
<dbReference type="HOGENOM" id="CLU_058278_0_0_1"/>
<dbReference type="Proteomes" id="UP000008783">
    <property type="component" value="Unassembled WGS sequence"/>
</dbReference>
<dbReference type="KEGG" id="pgr:PGTG_01144"/>
<accession>E3JUT8</accession>
<reference key="1">
    <citation type="submission" date="2007-01" db="EMBL/GenBank/DDBJ databases">
        <title>The Genome Sequence of Puccinia graminis f. sp. tritici Strain CRL 75-36-700-3.</title>
        <authorList>
            <consortium name="The Broad Institute Genome Sequencing Platform"/>
            <person name="Birren B."/>
            <person name="Lander E."/>
            <person name="Galagan J."/>
            <person name="Nusbaum C."/>
            <person name="Devon K."/>
            <person name="Cuomo C."/>
            <person name="Jaffe D."/>
            <person name="Butler J."/>
            <person name="Alvarez P."/>
            <person name="Gnerre S."/>
            <person name="Grabherr M."/>
            <person name="Mauceli E."/>
            <person name="Brockman W."/>
            <person name="Young S."/>
            <person name="LaButti K."/>
            <person name="Sykes S."/>
            <person name="DeCaprio D."/>
            <person name="Crawford M."/>
            <person name="Koehrsen M."/>
            <person name="Engels R."/>
            <person name="Montgomery P."/>
            <person name="Pearson M."/>
            <person name="Howarth C."/>
            <person name="Larson L."/>
            <person name="White J."/>
            <person name="Zeng Q."/>
            <person name="Kodira C."/>
            <person name="Yandava C."/>
            <person name="Alvarado L."/>
            <person name="O'Leary S."/>
            <person name="Szabo L."/>
            <person name="Dean R."/>
            <person name="Schein J."/>
        </authorList>
    </citation>
    <scope>NUCLEOTIDE SEQUENCE</scope>
    <source>
        <strain>CRL 75-36-700-3</strain>
    </source>
</reference>
<dbReference type="VEuPathDB" id="FungiDB:PGTG_01144"/>
<dbReference type="GeneID" id="10543807"/>
<name>E3JUT8_PUCGT</name>
<dbReference type="OrthoDB" id="2506674at2759"/>
<sequence>MPQAVDPVIEIQKNVIKNASHRGGMILSNDQAHAFGLSGTLNKIKGIESLTDSNFMVWSRQILGSLEILFLHGYVVDKFYEDNGVSHDVNNINRRCILEFLYSRMDSDNSTRFRAAYNDIVIPIVDVEEEDEDEETEQIIRQIPESVKGPAHLWTAIKTFHQSDNEANLYLIQSKIEKFTQDFKTSITAHIDAFSKLKSELANRGGHINEAQLGRRLLHSLSDTHNNEVRTILRTVKPITTRAVIDALKQYEDENLEFSFYNSSKINTGMSNLKLANNTSKPKQTGPRQKCTLSRCLGPHPANKCFQRPENS</sequence>
<proteinExistence type="predicted"/>
<dbReference type="RefSeq" id="XP_003320232.1">
    <property type="nucleotide sequence ID" value="XM_003320184.1"/>
</dbReference>
<dbReference type="Pfam" id="PF14223">
    <property type="entry name" value="Retrotran_gag_2"/>
    <property type="match status" value="1"/>
</dbReference>